<organism evidence="5 6">
    <name type="scientific">Rhizodiscina lignyota</name>
    <dbReference type="NCBI Taxonomy" id="1504668"/>
    <lineage>
        <taxon>Eukaryota</taxon>
        <taxon>Fungi</taxon>
        <taxon>Dikarya</taxon>
        <taxon>Ascomycota</taxon>
        <taxon>Pezizomycotina</taxon>
        <taxon>Dothideomycetes</taxon>
        <taxon>Pleosporomycetidae</taxon>
        <taxon>Aulographales</taxon>
        <taxon>Rhizodiscinaceae</taxon>
        <taxon>Rhizodiscina</taxon>
    </lineage>
</organism>
<dbReference type="Pfam" id="PF04082">
    <property type="entry name" value="Fungal_trans"/>
    <property type="match status" value="1"/>
</dbReference>
<gene>
    <name evidence="5" type="ORF">NA57DRAFT_77821</name>
</gene>
<dbReference type="SUPFAM" id="SSF57701">
    <property type="entry name" value="Zn2/Cys6 DNA-binding domain"/>
    <property type="match status" value="1"/>
</dbReference>
<evidence type="ECO:0000256" key="1">
    <source>
        <dbReference type="ARBA" id="ARBA00004123"/>
    </source>
</evidence>
<dbReference type="PANTHER" id="PTHR31001">
    <property type="entry name" value="UNCHARACTERIZED TRANSCRIPTIONAL REGULATORY PROTEIN"/>
    <property type="match status" value="1"/>
</dbReference>
<comment type="subcellular location">
    <subcellularLocation>
        <location evidence="1">Nucleus</location>
    </subcellularLocation>
</comment>
<dbReference type="GO" id="GO:0008270">
    <property type="term" value="F:zinc ion binding"/>
    <property type="evidence" value="ECO:0007669"/>
    <property type="project" value="InterPro"/>
</dbReference>
<dbReference type="InterPro" id="IPR036864">
    <property type="entry name" value="Zn2-C6_fun-type_DNA-bd_sf"/>
</dbReference>
<dbReference type="OrthoDB" id="424974at2759"/>
<name>A0A9P4I9B7_9PEZI</name>
<dbReference type="AlphaFoldDB" id="A0A9P4I9B7"/>
<accession>A0A9P4I9B7</accession>
<dbReference type="GO" id="GO:0003677">
    <property type="term" value="F:DNA binding"/>
    <property type="evidence" value="ECO:0007669"/>
    <property type="project" value="InterPro"/>
</dbReference>
<dbReference type="PROSITE" id="PS50048">
    <property type="entry name" value="ZN2_CY6_FUNGAL_2"/>
    <property type="match status" value="1"/>
</dbReference>
<dbReference type="GO" id="GO:0006351">
    <property type="term" value="P:DNA-templated transcription"/>
    <property type="evidence" value="ECO:0007669"/>
    <property type="project" value="InterPro"/>
</dbReference>
<keyword evidence="6" id="KW-1185">Reference proteome</keyword>
<feature type="domain" description="Zn(2)-C6 fungal-type" evidence="4">
    <location>
        <begin position="26"/>
        <end position="55"/>
    </location>
</feature>
<dbReference type="Pfam" id="PF00172">
    <property type="entry name" value="Zn_clus"/>
    <property type="match status" value="1"/>
</dbReference>
<proteinExistence type="predicted"/>
<reference evidence="5" key="1">
    <citation type="journal article" date="2020" name="Stud. Mycol.">
        <title>101 Dothideomycetes genomes: a test case for predicting lifestyles and emergence of pathogens.</title>
        <authorList>
            <person name="Haridas S."/>
            <person name="Albert R."/>
            <person name="Binder M."/>
            <person name="Bloem J."/>
            <person name="Labutti K."/>
            <person name="Salamov A."/>
            <person name="Andreopoulos B."/>
            <person name="Baker S."/>
            <person name="Barry K."/>
            <person name="Bills G."/>
            <person name="Bluhm B."/>
            <person name="Cannon C."/>
            <person name="Castanera R."/>
            <person name="Culley D."/>
            <person name="Daum C."/>
            <person name="Ezra D."/>
            <person name="Gonzalez J."/>
            <person name="Henrissat B."/>
            <person name="Kuo A."/>
            <person name="Liang C."/>
            <person name="Lipzen A."/>
            <person name="Lutzoni F."/>
            <person name="Magnuson J."/>
            <person name="Mondo S."/>
            <person name="Nolan M."/>
            <person name="Ohm R."/>
            <person name="Pangilinan J."/>
            <person name="Park H.-J."/>
            <person name="Ramirez L."/>
            <person name="Alfaro M."/>
            <person name="Sun H."/>
            <person name="Tritt A."/>
            <person name="Yoshinaga Y."/>
            <person name="Zwiers L.-H."/>
            <person name="Turgeon B."/>
            <person name="Goodwin S."/>
            <person name="Spatafora J."/>
            <person name="Crous P."/>
            <person name="Grigoriev I."/>
        </authorList>
    </citation>
    <scope>NUCLEOTIDE SEQUENCE</scope>
    <source>
        <strain evidence="5">CBS 133067</strain>
    </source>
</reference>
<sequence length="571" mass="64679">MNVTPIVFAGPTPLIIGKPLILKQKACVPCAIRKVKCDKAQPCSNCKRWSVECAYPSPVRAARRSRKGHHDAAAGDHGTQIGHQKLSYAPSPQDAFPFSFWNANTGLEGPPRLRLHHLECCWRVFKTKVDPLVKVVHLPSTELIIRKADEGYDILSREENALLAVICFTSVSSMSCAEIEGHMAFSKPEAVSKYRSIAECALSKAEFLTTDASMTLQAFVLFLSFARFNNEPKLAWGLSGLARRLCSPNKTNASPFEEELRRRLWWHLWYIDRRATEDHGRLRSNQSAFSDPELSLPELPLNVDDMELYPDMTQLPRSSPGWSQMSFTLICIEIAKTSCALEKDGEESFQHKEIMIDACEKRIADTYLIHCGDTVSMYWLAKHVSFVLINEMRFKLYLQRPVSFDSSQLRKAPDSLFLIAIEIVDAPRALAEHAEAKKWTWLLSAYLQFLPLAYLLTELCHRASTSGSQAVQDAWDAARVARGRWVRSGHDLKNIEILEGLMTEAEARLKVHQTQELSDFGTNQSMDFPMTDWAEYSEGWSAIYELPEFVNPIGLEGGDIWHWDEDSPRLI</sequence>
<evidence type="ECO:0000313" key="5">
    <source>
        <dbReference type="EMBL" id="KAF2097566.1"/>
    </source>
</evidence>
<keyword evidence="3" id="KW-0539">Nucleus</keyword>
<evidence type="ECO:0000313" key="6">
    <source>
        <dbReference type="Proteomes" id="UP000799772"/>
    </source>
</evidence>
<keyword evidence="2" id="KW-0479">Metal-binding</keyword>
<dbReference type="CDD" id="cd12148">
    <property type="entry name" value="fungal_TF_MHR"/>
    <property type="match status" value="1"/>
</dbReference>
<dbReference type="PANTHER" id="PTHR31001:SF85">
    <property type="entry name" value="ZN(II)2CYS6 TRANSCRIPTION FACTOR (EUROFUNG)"/>
    <property type="match status" value="1"/>
</dbReference>
<dbReference type="EMBL" id="ML978128">
    <property type="protein sequence ID" value="KAF2097566.1"/>
    <property type="molecule type" value="Genomic_DNA"/>
</dbReference>
<protein>
    <recommendedName>
        <fullName evidence="4">Zn(2)-C6 fungal-type domain-containing protein</fullName>
    </recommendedName>
</protein>
<dbReference type="SMART" id="SM00066">
    <property type="entry name" value="GAL4"/>
    <property type="match status" value="1"/>
</dbReference>
<dbReference type="InterPro" id="IPR050613">
    <property type="entry name" value="Sec_Metabolite_Reg"/>
</dbReference>
<dbReference type="GO" id="GO:0000981">
    <property type="term" value="F:DNA-binding transcription factor activity, RNA polymerase II-specific"/>
    <property type="evidence" value="ECO:0007669"/>
    <property type="project" value="InterPro"/>
</dbReference>
<evidence type="ECO:0000256" key="2">
    <source>
        <dbReference type="ARBA" id="ARBA00022723"/>
    </source>
</evidence>
<dbReference type="InterPro" id="IPR007219">
    <property type="entry name" value="XnlR_reg_dom"/>
</dbReference>
<dbReference type="InterPro" id="IPR001138">
    <property type="entry name" value="Zn2Cys6_DnaBD"/>
</dbReference>
<evidence type="ECO:0000256" key="3">
    <source>
        <dbReference type="ARBA" id="ARBA00023242"/>
    </source>
</evidence>
<dbReference type="CDD" id="cd00067">
    <property type="entry name" value="GAL4"/>
    <property type="match status" value="1"/>
</dbReference>
<dbReference type="PROSITE" id="PS00463">
    <property type="entry name" value="ZN2_CY6_FUNGAL_1"/>
    <property type="match status" value="1"/>
</dbReference>
<comment type="caution">
    <text evidence="5">The sequence shown here is derived from an EMBL/GenBank/DDBJ whole genome shotgun (WGS) entry which is preliminary data.</text>
</comment>
<dbReference type="SMART" id="SM00906">
    <property type="entry name" value="Fungal_trans"/>
    <property type="match status" value="1"/>
</dbReference>
<dbReference type="Gene3D" id="4.10.240.10">
    <property type="entry name" value="Zn(2)-C6 fungal-type DNA-binding domain"/>
    <property type="match status" value="1"/>
</dbReference>
<dbReference type="GO" id="GO:0005634">
    <property type="term" value="C:nucleus"/>
    <property type="evidence" value="ECO:0007669"/>
    <property type="project" value="UniProtKB-SubCell"/>
</dbReference>
<dbReference type="Proteomes" id="UP000799772">
    <property type="component" value="Unassembled WGS sequence"/>
</dbReference>
<evidence type="ECO:0000259" key="4">
    <source>
        <dbReference type="PROSITE" id="PS50048"/>
    </source>
</evidence>